<reference evidence="3 4" key="1">
    <citation type="journal article" date="2011" name="Stand. Genomic Sci.">
        <title>Complete genome sequence of the halophilic and highly halotolerant Chromohalobacter salexigens type strain (1H11(T)).</title>
        <authorList>
            <person name="Copeland A."/>
            <person name="O'Connor K."/>
            <person name="Lucas S."/>
            <person name="Lapidus A."/>
            <person name="Berry K.W."/>
            <person name="Detter J.C."/>
            <person name="Del Rio T.G."/>
            <person name="Hammon N."/>
            <person name="Dalin E."/>
            <person name="Tice H."/>
            <person name="Pitluck S."/>
            <person name="Bruce D."/>
            <person name="Goodwin L."/>
            <person name="Han C."/>
            <person name="Tapia R."/>
            <person name="Saunders E."/>
            <person name="Schmutz J."/>
            <person name="Brettin T."/>
            <person name="Larimer F."/>
            <person name="Land M."/>
            <person name="Hauser L."/>
            <person name="Vargas C."/>
            <person name="Nieto J.J."/>
            <person name="Kyrpides N.C."/>
            <person name="Ivanova N."/>
            <person name="Goker M."/>
            <person name="Klenk H.P."/>
            <person name="Csonka L.N."/>
            <person name="Woyke T."/>
        </authorList>
    </citation>
    <scope>NUCLEOTIDE SEQUENCE [LARGE SCALE GENOMIC DNA]</scope>
    <source>
        <strain evidence="4">ATCC BAA-138 / DSM 3043 / CIP 106854 / NCIMB 13768 / 1H11</strain>
    </source>
</reference>
<proteinExistence type="predicted"/>
<evidence type="ECO:0000256" key="1">
    <source>
        <dbReference type="SAM" id="MobiDB-lite"/>
    </source>
</evidence>
<keyword evidence="3" id="KW-0378">Hydrolase</keyword>
<feature type="region of interest" description="Disordered" evidence="1">
    <location>
        <begin position="1"/>
        <end position="24"/>
    </location>
</feature>
<dbReference type="eggNOG" id="COG2206">
    <property type="taxonomic scope" value="Bacteria"/>
</dbReference>
<dbReference type="eggNOG" id="COG5581">
    <property type="taxonomic scope" value="Bacteria"/>
</dbReference>
<dbReference type="EMBL" id="CP000285">
    <property type="protein sequence ID" value="ABE59888.1"/>
    <property type="molecule type" value="Genomic_DNA"/>
</dbReference>
<keyword evidence="4" id="KW-1185">Reference proteome</keyword>
<dbReference type="OrthoDB" id="9764808at2"/>
<dbReference type="InterPro" id="IPR037522">
    <property type="entry name" value="HD_GYP_dom"/>
</dbReference>
<dbReference type="InterPro" id="IPR052020">
    <property type="entry name" value="Cyclic_di-GMP/3'3'-cGAMP_PDE"/>
</dbReference>
<dbReference type="PANTHER" id="PTHR45228">
    <property type="entry name" value="CYCLIC DI-GMP PHOSPHODIESTERASE TM_0186-RELATED"/>
    <property type="match status" value="1"/>
</dbReference>
<evidence type="ECO:0000313" key="3">
    <source>
        <dbReference type="EMBL" id="ABE59888.1"/>
    </source>
</evidence>
<dbReference type="HOGENOM" id="CLU_483709_0_0_6"/>
<dbReference type="InterPro" id="IPR003607">
    <property type="entry name" value="HD/PDEase_dom"/>
</dbReference>
<accession>Q1QUH0</accession>
<dbReference type="GO" id="GO:0035438">
    <property type="term" value="F:cyclic-di-GMP binding"/>
    <property type="evidence" value="ECO:0007669"/>
    <property type="project" value="InterPro"/>
</dbReference>
<sequence>MSAVRATPHSSPDLSDPVSMSSPESAILDVTHPGELLGLLEAFTHPGGASLCFETGDGTPWPVVVMEVEQDVSLCLDVSAVRDIVPRLRRDEPFHLMGQVNGAVVTTQTLEIQEWRELGERLQVICAYPQAASVLHRRSSFRAELRADMNVMATLRVAGQDTPFEGRLGNLSMGGCLLELPLSAAAALKPEQVVDSIRLAFPNQRHFELPACVRHVRTDEGWTKALVGCEFTDLTPAMERLLWYCVTETERESARNVMHEGRPLAPSSLFQPPGEVRRDISRRRQAKSRPGGAMAVRLQKVADYLNAQLVQLKSGEPVAASQLSRNTDTLLTLWEQDRQALLYAVACLRDESSLVQHSLAVAVRMLDLGQSRRLAPERLKAVVACALIHDLGKGLLPDRLLRDEALDAEEQVQLHRHVELILERLGECRWLDADVAAQVIGMANERFDGSGYPARLEGEALPTLARMMAVVDVADVMTRPRPGRAAWTQRDVYRHLFTHSDAFDNTWVQRYIRRFGVAPIGSLALYANGALAWVKHHDARGNPDAVHVVLNTRNPKRRLDQPLSGPDLDQLGALKETVNSARYRLMPP</sequence>
<gene>
    <name evidence="3" type="ordered locus">Csal_2541</name>
</gene>
<organism evidence="3 4">
    <name type="scientific">Chromohalobacter israelensis (strain ATCC BAA-138 / DSM 3043 / CIP 106854 / NCIMB 13768 / 1H11)</name>
    <name type="common">Chromohalobacter salexigens</name>
    <dbReference type="NCBI Taxonomy" id="290398"/>
    <lineage>
        <taxon>Bacteria</taxon>
        <taxon>Pseudomonadati</taxon>
        <taxon>Pseudomonadota</taxon>
        <taxon>Gammaproteobacteria</taxon>
        <taxon>Oceanospirillales</taxon>
        <taxon>Halomonadaceae</taxon>
        <taxon>Chromohalobacter</taxon>
    </lineage>
</organism>
<evidence type="ECO:0000313" key="4">
    <source>
        <dbReference type="Proteomes" id="UP000000239"/>
    </source>
</evidence>
<dbReference type="SMART" id="SM00471">
    <property type="entry name" value="HDc"/>
    <property type="match status" value="1"/>
</dbReference>
<dbReference type="InterPro" id="IPR009875">
    <property type="entry name" value="PilZ_domain"/>
</dbReference>
<dbReference type="Gene3D" id="1.10.3210.10">
    <property type="entry name" value="Hypothetical protein af1432"/>
    <property type="match status" value="1"/>
</dbReference>
<dbReference type="PROSITE" id="PS51832">
    <property type="entry name" value="HD_GYP"/>
    <property type="match status" value="1"/>
</dbReference>
<dbReference type="Pfam" id="PF13487">
    <property type="entry name" value="HD_5"/>
    <property type="match status" value="1"/>
</dbReference>
<dbReference type="SUPFAM" id="SSF109604">
    <property type="entry name" value="HD-domain/PDEase-like"/>
    <property type="match status" value="1"/>
</dbReference>
<dbReference type="Proteomes" id="UP000000239">
    <property type="component" value="Chromosome"/>
</dbReference>
<evidence type="ECO:0000259" key="2">
    <source>
        <dbReference type="PROSITE" id="PS51832"/>
    </source>
</evidence>
<feature type="domain" description="HD-GYP" evidence="2">
    <location>
        <begin position="330"/>
        <end position="528"/>
    </location>
</feature>
<dbReference type="Gene3D" id="2.40.10.220">
    <property type="entry name" value="predicted glycosyltransferase like domains"/>
    <property type="match status" value="1"/>
</dbReference>
<dbReference type="AlphaFoldDB" id="Q1QUH0"/>
<dbReference type="SUPFAM" id="SSF141371">
    <property type="entry name" value="PilZ domain-like"/>
    <property type="match status" value="1"/>
</dbReference>
<dbReference type="CDD" id="cd00077">
    <property type="entry name" value="HDc"/>
    <property type="match status" value="1"/>
</dbReference>
<dbReference type="STRING" id="290398.Csal_2541"/>
<dbReference type="Pfam" id="PF07238">
    <property type="entry name" value="PilZ"/>
    <property type="match status" value="1"/>
</dbReference>
<dbReference type="GO" id="GO:0008081">
    <property type="term" value="F:phosphoric diester hydrolase activity"/>
    <property type="evidence" value="ECO:0007669"/>
    <property type="project" value="UniProtKB-ARBA"/>
</dbReference>
<dbReference type="KEGG" id="csa:Csal_2541"/>
<dbReference type="PANTHER" id="PTHR45228:SF4">
    <property type="entry name" value="LIPOPROTEIN"/>
    <property type="match status" value="1"/>
</dbReference>
<feature type="compositionally biased region" description="Polar residues" evidence="1">
    <location>
        <begin position="8"/>
        <end position="24"/>
    </location>
</feature>
<name>Q1QUH0_CHRI1</name>
<protein>
    <submittedName>
        <fullName evidence="3">Metal dependent phosphohydrolase</fullName>
    </submittedName>
</protein>